<dbReference type="GO" id="GO:0000175">
    <property type="term" value="F:3'-5'-RNA exonuclease activity"/>
    <property type="evidence" value="ECO:0007669"/>
    <property type="project" value="TreeGrafter"/>
</dbReference>
<dbReference type="OrthoDB" id="2866996at2759"/>
<dbReference type="Proteomes" id="UP000011087">
    <property type="component" value="Unassembled WGS sequence"/>
</dbReference>
<proteinExistence type="predicted"/>
<dbReference type="OMA" id="TYHMPCA"/>
<keyword evidence="1" id="KW-0732">Signal</keyword>
<reference evidence="4" key="3">
    <citation type="submission" date="2016-03" db="UniProtKB">
        <authorList>
            <consortium name="EnsemblProtists"/>
        </authorList>
    </citation>
    <scope>IDENTIFICATION</scope>
</reference>
<dbReference type="EMBL" id="JH992990">
    <property type="protein sequence ID" value="EKX47377.1"/>
    <property type="molecule type" value="Genomic_DNA"/>
</dbReference>
<evidence type="ECO:0000313" key="4">
    <source>
        <dbReference type="EnsemblProtists" id="EKX47377"/>
    </source>
</evidence>
<accession>L1JGE0</accession>
<feature type="domain" description="Endonuclease/exonuclease/phosphatase" evidence="2">
    <location>
        <begin position="33"/>
        <end position="352"/>
    </location>
</feature>
<evidence type="ECO:0000313" key="3">
    <source>
        <dbReference type="EMBL" id="EKX47377.1"/>
    </source>
</evidence>
<dbReference type="GeneID" id="17304017"/>
<dbReference type="KEGG" id="gtt:GUITHDRAFT_157631"/>
<evidence type="ECO:0000259" key="2">
    <source>
        <dbReference type="Pfam" id="PF03372"/>
    </source>
</evidence>
<feature type="chain" id="PRO_5008771277" description="Endonuclease/exonuclease/phosphatase domain-containing protein" evidence="1">
    <location>
        <begin position="22"/>
        <end position="377"/>
    </location>
</feature>
<evidence type="ECO:0000313" key="5">
    <source>
        <dbReference type="Proteomes" id="UP000011087"/>
    </source>
</evidence>
<dbReference type="EnsemblProtists" id="EKX47377">
    <property type="protein sequence ID" value="EKX47377"/>
    <property type="gene ID" value="GUITHDRAFT_157631"/>
</dbReference>
<name>L1JGE0_GUITC</name>
<reference evidence="5" key="2">
    <citation type="submission" date="2012-11" db="EMBL/GenBank/DDBJ databases">
        <authorList>
            <person name="Kuo A."/>
            <person name="Curtis B.A."/>
            <person name="Tanifuji G."/>
            <person name="Burki F."/>
            <person name="Gruber A."/>
            <person name="Irimia M."/>
            <person name="Maruyama S."/>
            <person name="Arias M.C."/>
            <person name="Ball S.G."/>
            <person name="Gile G.H."/>
            <person name="Hirakawa Y."/>
            <person name="Hopkins J.F."/>
            <person name="Rensing S.A."/>
            <person name="Schmutz J."/>
            <person name="Symeonidi A."/>
            <person name="Elias M."/>
            <person name="Eveleigh R.J."/>
            <person name="Herman E.K."/>
            <person name="Klute M.J."/>
            <person name="Nakayama T."/>
            <person name="Obornik M."/>
            <person name="Reyes-Prieto A."/>
            <person name="Armbrust E.V."/>
            <person name="Aves S.J."/>
            <person name="Beiko R.G."/>
            <person name="Coutinho P."/>
            <person name="Dacks J.B."/>
            <person name="Durnford D.G."/>
            <person name="Fast N.M."/>
            <person name="Green B.R."/>
            <person name="Grisdale C."/>
            <person name="Hempe F."/>
            <person name="Henrissat B."/>
            <person name="Hoppner M.P."/>
            <person name="Ishida K.-I."/>
            <person name="Kim E."/>
            <person name="Koreny L."/>
            <person name="Kroth P.G."/>
            <person name="Liu Y."/>
            <person name="Malik S.-B."/>
            <person name="Maier U.G."/>
            <person name="McRose D."/>
            <person name="Mock T."/>
            <person name="Neilson J.A."/>
            <person name="Onodera N.T."/>
            <person name="Poole A.M."/>
            <person name="Pritham E.J."/>
            <person name="Richards T.A."/>
            <person name="Rocap G."/>
            <person name="Roy S.W."/>
            <person name="Sarai C."/>
            <person name="Schaack S."/>
            <person name="Shirato S."/>
            <person name="Slamovits C.H."/>
            <person name="Spencer D.F."/>
            <person name="Suzuki S."/>
            <person name="Worden A.Z."/>
            <person name="Zauner S."/>
            <person name="Barry K."/>
            <person name="Bell C."/>
            <person name="Bharti A.K."/>
            <person name="Crow J.A."/>
            <person name="Grimwood J."/>
            <person name="Kramer R."/>
            <person name="Lindquist E."/>
            <person name="Lucas S."/>
            <person name="Salamov A."/>
            <person name="McFadden G.I."/>
            <person name="Lane C.E."/>
            <person name="Keeling P.J."/>
            <person name="Gray M.W."/>
            <person name="Grigoriev I.V."/>
            <person name="Archibald J.M."/>
        </authorList>
    </citation>
    <scope>NUCLEOTIDE SEQUENCE</scope>
    <source>
        <strain evidence="5">CCMP2712</strain>
    </source>
</reference>
<dbReference type="eggNOG" id="KOG0620">
    <property type="taxonomic scope" value="Eukaryota"/>
</dbReference>
<dbReference type="SUPFAM" id="SSF56219">
    <property type="entry name" value="DNase I-like"/>
    <property type="match status" value="1"/>
</dbReference>
<protein>
    <recommendedName>
        <fullName evidence="2">Endonuclease/exonuclease/phosphatase domain-containing protein</fullName>
    </recommendedName>
</protein>
<reference evidence="3 5" key="1">
    <citation type="journal article" date="2012" name="Nature">
        <title>Algal genomes reveal evolutionary mosaicism and the fate of nucleomorphs.</title>
        <authorList>
            <consortium name="DOE Joint Genome Institute"/>
            <person name="Curtis B.A."/>
            <person name="Tanifuji G."/>
            <person name="Burki F."/>
            <person name="Gruber A."/>
            <person name="Irimia M."/>
            <person name="Maruyama S."/>
            <person name="Arias M.C."/>
            <person name="Ball S.G."/>
            <person name="Gile G.H."/>
            <person name="Hirakawa Y."/>
            <person name="Hopkins J.F."/>
            <person name="Kuo A."/>
            <person name="Rensing S.A."/>
            <person name="Schmutz J."/>
            <person name="Symeonidi A."/>
            <person name="Elias M."/>
            <person name="Eveleigh R.J."/>
            <person name="Herman E.K."/>
            <person name="Klute M.J."/>
            <person name="Nakayama T."/>
            <person name="Obornik M."/>
            <person name="Reyes-Prieto A."/>
            <person name="Armbrust E.V."/>
            <person name="Aves S.J."/>
            <person name="Beiko R.G."/>
            <person name="Coutinho P."/>
            <person name="Dacks J.B."/>
            <person name="Durnford D.G."/>
            <person name="Fast N.M."/>
            <person name="Green B.R."/>
            <person name="Grisdale C.J."/>
            <person name="Hempel F."/>
            <person name="Henrissat B."/>
            <person name="Hoppner M.P."/>
            <person name="Ishida K."/>
            <person name="Kim E."/>
            <person name="Koreny L."/>
            <person name="Kroth P.G."/>
            <person name="Liu Y."/>
            <person name="Malik S.B."/>
            <person name="Maier U.G."/>
            <person name="McRose D."/>
            <person name="Mock T."/>
            <person name="Neilson J.A."/>
            <person name="Onodera N.T."/>
            <person name="Poole A.M."/>
            <person name="Pritham E.J."/>
            <person name="Richards T.A."/>
            <person name="Rocap G."/>
            <person name="Roy S.W."/>
            <person name="Sarai C."/>
            <person name="Schaack S."/>
            <person name="Shirato S."/>
            <person name="Slamovits C.H."/>
            <person name="Spencer D.F."/>
            <person name="Suzuki S."/>
            <person name="Worden A.Z."/>
            <person name="Zauner S."/>
            <person name="Barry K."/>
            <person name="Bell C."/>
            <person name="Bharti A.K."/>
            <person name="Crow J.A."/>
            <person name="Grimwood J."/>
            <person name="Kramer R."/>
            <person name="Lindquist E."/>
            <person name="Lucas S."/>
            <person name="Salamov A."/>
            <person name="McFadden G.I."/>
            <person name="Lane C.E."/>
            <person name="Keeling P.J."/>
            <person name="Gray M.W."/>
            <person name="Grigoriev I.V."/>
            <person name="Archibald J.M."/>
        </authorList>
    </citation>
    <scope>NUCLEOTIDE SEQUENCE</scope>
    <source>
        <strain evidence="3 5">CCMP2712</strain>
    </source>
</reference>
<sequence>MLVRSSLPAILLTCLIARGNAWSYAPTSGFRVVSYNVLSSSLCESDYHVKCKPSNLDEQKRLKKVINLLDEEVEKQSIICLQEVSTKWAGSLHTFFCEQGYHMIHMGYGNKFDGYMGVSISFPTTKFRLKESRIVRVSDLKSWPKPPPENPFKRLKGAVKSLWWKIRQIRPPIDPVFDAKKRANQMIVLNIEDRETETSFWVATYHMPCQFRVPAVMVTHTSLALSEAQLAARNQPLIFCGDFNFKPGDSPYNLVTQGFIAKDDQHYPTMPANDPWVPKIRYAMKSAYHLLNNKEPQYTNWAYTKGSTEDFIGCLDYVFVSPGISVEAVKELEEISDPPQGPFPSDTEPSDHVLIAADLSIQRLGWKANLRGKGGEI</sequence>
<dbReference type="RefSeq" id="XP_005834357.1">
    <property type="nucleotide sequence ID" value="XM_005834300.1"/>
</dbReference>
<dbReference type="Gene3D" id="3.60.10.10">
    <property type="entry name" value="Endonuclease/exonuclease/phosphatase"/>
    <property type="match status" value="1"/>
</dbReference>
<dbReference type="Pfam" id="PF03372">
    <property type="entry name" value="Exo_endo_phos"/>
    <property type="match status" value="1"/>
</dbReference>
<dbReference type="InterPro" id="IPR050410">
    <property type="entry name" value="CCR4/nocturin_mRNA_transcr"/>
</dbReference>
<evidence type="ECO:0000256" key="1">
    <source>
        <dbReference type="SAM" id="SignalP"/>
    </source>
</evidence>
<keyword evidence="5" id="KW-1185">Reference proteome</keyword>
<gene>
    <name evidence="3" type="ORF">GUITHDRAFT_157631</name>
</gene>
<dbReference type="HOGENOM" id="CLU_052111_0_0_1"/>
<organism evidence="3">
    <name type="scientific">Guillardia theta (strain CCMP2712)</name>
    <name type="common">Cryptophyte</name>
    <dbReference type="NCBI Taxonomy" id="905079"/>
    <lineage>
        <taxon>Eukaryota</taxon>
        <taxon>Cryptophyceae</taxon>
        <taxon>Pyrenomonadales</taxon>
        <taxon>Geminigeraceae</taxon>
        <taxon>Guillardia</taxon>
    </lineage>
</organism>
<dbReference type="PANTHER" id="PTHR12121:SF101">
    <property type="entry name" value="ENDONUCLEASE_EXONUCLEASE_PHOSPHATASE DOMAIN-CONTAINING PROTEIN"/>
    <property type="match status" value="1"/>
</dbReference>
<dbReference type="InterPro" id="IPR005135">
    <property type="entry name" value="Endo/exonuclease/phosphatase"/>
</dbReference>
<dbReference type="AlphaFoldDB" id="L1JGE0"/>
<dbReference type="PANTHER" id="PTHR12121">
    <property type="entry name" value="CARBON CATABOLITE REPRESSOR PROTEIN 4"/>
    <property type="match status" value="1"/>
</dbReference>
<dbReference type="PaxDb" id="55529-EKX47377"/>
<feature type="signal peptide" evidence="1">
    <location>
        <begin position="1"/>
        <end position="21"/>
    </location>
</feature>
<dbReference type="InterPro" id="IPR036691">
    <property type="entry name" value="Endo/exonu/phosph_ase_sf"/>
</dbReference>